<dbReference type="Pfam" id="PF01979">
    <property type="entry name" value="Amidohydro_1"/>
    <property type="match status" value="1"/>
</dbReference>
<dbReference type="EC" id="3.5.4.2" evidence="2 6"/>
<dbReference type="InterPro" id="IPR006680">
    <property type="entry name" value="Amidohydro-rel"/>
</dbReference>
<dbReference type="InterPro" id="IPR006679">
    <property type="entry name" value="Adenine_deam"/>
</dbReference>
<evidence type="ECO:0000259" key="8">
    <source>
        <dbReference type="Pfam" id="PF13382"/>
    </source>
</evidence>
<dbReference type="GO" id="GO:0000034">
    <property type="term" value="F:adenine deaminase activity"/>
    <property type="evidence" value="ECO:0007669"/>
    <property type="project" value="UniProtKB-UniRule"/>
</dbReference>
<dbReference type="OrthoDB" id="9775607at2"/>
<name>A0A0L1JPD0_9RHOB</name>
<comment type="cofactor">
    <cofactor evidence="6">
        <name>Mn(2+)</name>
        <dbReference type="ChEBI" id="CHEBI:29035"/>
    </cofactor>
</comment>
<keyword evidence="4 6" id="KW-0464">Manganese</keyword>
<comment type="catalytic activity">
    <reaction evidence="5 6">
        <text>adenine + H2O + H(+) = hypoxanthine + NH4(+)</text>
        <dbReference type="Rhea" id="RHEA:23688"/>
        <dbReference type="ChEBI" id="CHEBI:15377"/>
        <dbReference type="ChEBI" id="CHEBI:15378"/>
        <dbReference type="ChEBI" id="CHEBI:16708"/>
        <dbReference type="ChEBI" id="CHEBI:17368"/>
        <dbReference type="ChEBI" id="CHEBI:28938"/>
        <dbReference type="EC" id="3.5.4.2"/>
    </reaction>
</comment>
<dbReference type="PANTHER" id="PTHR11113">
    <property type="entry name" value="N-ACETYLGLUCOSAMINE-6-PHOSPHATE DEACETYLASE"/>
    <property type="match status" value="1"/>
</dbReference>
<evidence type="ECO:0000256" key="1">
    <source>
        <dbReference type="ARBA" id="ARBA00006773"/>
    </source>
</evidence>
<keyword evidence="3 6" id="KW-0378">Hydrolase</keyword>
<evidence type="ECO:0000313" key="10">
    <source>
        <dbReference type="Proteomes" id="UP000036938"/>
    </source>
</evidence>
<dbReference type="Pfam" id="PF13382">
    <property type="entry name" value="Adenine_deam_C"/>
    <property type="match status" value="1"/>
</dbReference>
<proteinExistence type="inferred from homology"/>
<evidence type="ECO:0000256" key="6">
    <source>
        <dbReference type="HAMAP-Rule" id="MF_01518"/>
    </source>
</evidence>
<dbReference type="PATRIC" id="fig|1317121.7.peg.2719"/>
<dbReference type="NCBIfam" id="TIGR01178">
    <property type="entry name" value="ade"/>
    <property type="match status" value="1"/>
</dbReference>
<evidence type="ECO:0000256" key="4">
    <source>
        <dbReference type="ARBA" id="ARBA00023211"/>
    </source>
</evidence>
<dbReference type="PANTHER" id="PTHR11113:SF2">
    <property type="entry name" value="ADENINE DEAMINASE"/>
    <property type="match status" value="1"/>
</dbReference>
<comment type="similarity">
    <text evidence="1 6">Belongs to the metallo-dependent hydrolases superfamily. Adenine deaminase family.</text>
</comment>
<dbReference type="Gene3D" id="2.30.40.10">
    <property type="entry name" value="Urease, subunit C, domain 1"/>
    <property type="match status" value="1"/>
</dbReference>
<dbReference type="SUPFAM" id="SSF51338">
    <property type="entry name" value="Composite domain of metallo-dependent hydrolases"/>
    <property type="match status" value="1"/>
</dbReference>
<dbReference type="EMBL" id="AQQZ01000004">
    <property type="protein sequence ID" value="KNG93581.1"/>
    <property type="molecule type" value="Genomic_DNA"/>
</dbReference>
<protein>
    <recommendedName>
        <fullName evidence="2 6">Adenine deaminase</fullName>
        <shortName evidence="6">Adenase</shortName>
        <shortName evidence="6">Adenine aminase</shortName>
        <ecNumber evidence="2 6">3.5.4.2</ecNumber>
    </recommendedName>
</protein>
<dbReference type="GO" id="GO:0006146">
    <property type="term" value="P:adenine catabolic process"/>
    <property type="evidence" value="ECO:0007669"/>
    <property type="project" value="InterPro"/>
</dbReference>
<dbReference type="InterPro" id="IPR011059">
    <property type="entry name" value="Metal-dep_hydrolase_composite"/>
</dbReference>
<keyword evidence="10" id="KW-1185">Reference proteome</keyword>
<evidence type="ECO:0000256" key="5">
    <source>
        <dbReference type="ARBA" id="ARBA00047720"/>
    </source>
</evidence>
<comment type="caution">
    <text evidence="9">The sequence shown here is derived from an EMBL/GenBank/DDBJ whole genome shotgun (WGS) entry which is preliminary data.</text>
</comment>
<accession>A0A0L1JPD0</accession>
<dbReference type="STRING" id="1317121.ATO11_10215"/>
<feature type="domain" description="Adenine deaminase C-terminal" evidence="8">
    <location>
        <begin position="426"/>
        <end position="593"/>
    </location>
</feature>
<organism evidence="9 10">
    <name type="scientific">Pseudaestuariivita atlantica</name>
    <dbReference type="NCBI Taxonomy" id="1317121"/>
    <lineage>
        <taxon>Bacteria</taxon>
        <taxon>Pseudomonadati</taxon>
        <taxon>Pseudomonadota</taxon>
        <taxon>Alphaproteobacteria</taxon>
        <taxon>Rhodobacterales</taxon>
        <taxon>Paracoccaceae</taxon>
        <taxon>Pseudaestuariivita</taxon>
    </lineage>
</organism>
<dbReference type="Proteomes" id="UP000036938">
    <property type="component" value="Unassembled WGS sequence"/>
</dbReference>
<evidence type="ECO:0000313" key="9">
    <source>
        <dbReference type="EMBL" id="KNG93581.1"/>
    </source>
</evidence>
<dbReference type="HAMAP" id="MF_01518">
    <property type="entry name" value="Adenine_deamin"/>
    <property type="match status" value="1"/>
</dbReference>
<dbReference type="InterPro" id="IPR026912">
    <property type="entry name" value="Adenine_deam_C"/>
</dbReference>
<evidence type="ECO:0000259" key="7">
    <source>
        <dbReference type="Pfam" id="PF01979"/>
    </source>
</evidence>
<dbReference type="SUPFAM" id="SSF51556">
    <property type="entry name" value="Metallo-dependent hydrolases"/>
    <property type="match status" value="1"/>
</dbReference>
<dbReference type="Gene3D" id="3.20.20.140">
    <property type="entry name" value="Metal-dependent hydrolases"/>
    <property type="match status" value="1"/>
</dbReference>
<dbReference type="RefSeq" id="WP_050530768.1">
    <property type="nucleotide sequence ID" value="NZ_AQQZ01000004.1"/>
</dbReference>
<dbReference type="CDD" id="cd01295">
    <property type="entry name" value="AdeC"/>
    <property type="match status" value="1"/>
</dbReference>
<feature type="domain" description="Amidohydrolase-related" evidence="7">
    <location>
        <begin position="80"/>
        <end position="368"/>
    </location>
</feature>
<gene>
    <name evidence="6" type="primary">ade</name>
    <name evidence="9" type="ORF">ATO11_10215</name>
</gene>
<dbReference type="InterPro" id="IPR032466">
    <property type="entry name" value="Metal_Hydrolase"/>
</dbReference>
<evidence type="ECO:0000256" key="3">
    <source>
        <dbReference type="ARBA" id="ARBA00022801"/>
    </source>
</evidence>
<sequence>MEPTTFPTWAECAADLVAVAAGRAPADTVIRGGIWVNVHTREALPDHDIAIARGRIAYVGPDASHCTGPDTTVIEARGRYMVPGLCDGHMHIESGMLTPAEFARAVIPHGTTTMFTDPHEIANVLGLDGVRMMHDEAALQPINIFTQMPSCAPSAPGLETTGHEITPADVAEAMTWPGIIGLGEMMNFPGVVAGDDKMLAEMAATSAAGKTIGGHYASPDLGPAFHAYAAGGPADDHEGTQEADAIARARQGMRAMLRLGSAWYDVEAQITAITEKGLDPRGFILCTDDCHSGTLVNDGHMNRVVRHAIDCGCDPLVALQMATLNTATHFGLERELGSIAPGRRADVILTSDLATLPIETVIARGQVVATDGTCTVDCPHYDWPDSARQTVNMARDLSAQDFEIAAPQGANHVTARVIGVVENQAPTQALSRTLSVTDGRVDPDAAQDVAQIALVERHRATGGVVNAFVSGFGYDGHMAMASTVAHDSHHMIVVGTDRANMAAAANHLRALGGGITVWRDGAELASVPLPIAGLMSDSPASDVARQADAMMAAMRTCGCTLNNAYMQHSLLALVVIPELRISDLGLVDVTRFEFTDLFEDS</sequence>
<dbReference type="AlphaFoldDB" id="A0A0L1JPD0"/>
<evidence type="ECO:0000256" key="2">
    <source>
        <dbReference type="ARBA" id="ARBA00012782"/>
    </source>
</evidence>
<reference evidence="9" key="1">
    <citation type="journal article" date="2015" name="Int. J. Syst. Evol. Microbiol.">
        <title>Aestuariivita atlantica sp. nov., isolated from deep sea sediment of the Atlantic Ocean.</title>
        <authorList>
            <person name="Li G."/>
            <person name="Lai Q."/>
            <person name="Du Y."/>
            <person name="Liu X."/>
            <person name="Sun F."/>
            <person name="Shao Z."/>
        </authorList>
    </citation>
    <scope>NUCLEOTIDE SEQUENCE [LARGE SCALE GENOMIC DNA]</scope>
    <source>
        <strain evidence="9">22II-S11-z3</strain>
    </source>
</reference>